<evidence type="ECO:0000259" key="1">
    <source>
        <dbReference type="PROSITE" id="PS50011"/>
    </source>
</evidence>
<dbReference type="SUPFAM" id="SSF56112">
    <property type="entry name" value="Protein kinase-like (PK-like)"/>
    <property type="match status" value="1"/>
</dbReference>
<dbReference type="OrthoDB" id="4062651at2759"/>
<organism evidence="2 3">
    <name type="scientific">Chondrus crispus</name>
    <name type="common">Carrageen Irish moss</name>
    <name type="synonym">Polymorpha crispa</name>
    <dbReference type="NCBI Taxonomy" id="2769"/>
    <lineage>
        <taxon>Eukaryota</taxon>
        <taxon>Rhodophyta</taxon>
        <taxon>Florideophyceae</taxon>
        <taxon>Rhodymeniophycidae</taxon>
        <taxon>Gigartinales</taxon>
        <taxon>Gigartinaceae</taxon>
        <taxon>Chondrus</taxon>
    </lineage>
</organism>
<evidence type="ECO:0000313" key="2">
    <source>
        <dbReference type="EMBL" id="CDF77511.1"/>
    </source>
</evidence>
<dbReference type="EMBL" id="HG001573">
    <property type="protein sequence ID" value="CDF77511.1"/>
    <property type="molecule type" value="Genomic_DNA"/>
</dbReference>
<dbReference type="Pfam" id="PF00069">
    <property type="entry name" value="Pkinase"/>
    <property type="match status" value="1"/>
</dbReference>
<dbReference type="InterPro" id="IPR000719">
    <property type="entry name" value="Prot_kinase_dom"/>
</dbReference>
<gene>
    <name evidence="2" type="ORF">CHC_T00001621001</name>
</gene>
<accession>S0F2X9</accession>
<reference evidence="3" key="1">
    <citation type="journal article" date="2013" name="Proc. Natl. Acad. Sci. U.S.A.">
        <title>Genome structure and metabolic features in the red seaweed Chondrus crispus shed light on evolution of the Archaeplastida.</title>
        <authorList>
            <person name="Collen J."/>
            <person name="Porcel B."/>
            <person name="Carre W."/>
            <person name="Ball S.G."/>
            <person name="Chaparro C."/>
            <person name="Tonon T."/>
            <person name="Barbeyron T."/>
            <person name="Michel G."/>
            <person name="Noel B."/>
            <person name="Valentin K."/>
            <person name="Elias M."/>
            <person name="Artiguenave F."/>
            <person name="Arun A."/>
            <person name="Aury J.M."/>
            <person name="Barbosa-Neto J.F."/>
            <person name="Bothwell J.H."/>
            <person name="Bouget F.Y."/>
            <person name="Brillet L."/>
            <person name="Cabello-Hurtado F."/>
            <person name="Capella-Gutierrez S."/>
            <person name="Charrier B."/>
            <person name="Cladiere L."/>
            <person name="Cock J.M."/>
            <person name="Coelho S.M."/>
            <person name="Colleoni C."/>
            <person name="Czjzek M."/>
            <person name="Da Silva C."/>
            <person name="Delage L."/>
            <person name="Denoeud F."/>
            <person name="Deschamps P."/>
            <person name="Dittami S.M."/>
            <person name="Gabaldon T."/>
            <person name="Gachon C.M."/>
            <person name="Groisillier A."/>
            <person name="Herve C."/>
            <person name="Jabbari K."/>
            <person name="Katinka M."/>
            <person name="Kloareg B."/>
            <person name="Kowalczyk N."/>
            <person name="Labadie K."/>
            <person name="Leblanc C."/>
            <person name="Lopez P.J."/>
            <person name="McLachlan D.H."/>
            <person name="Meslet-Cladiere L."/>
            <person name="Moustafa A."/>
            <person name="Nehr Z."/>
            <person name="Nyvall Collen P."/>
            <person name="Panaud O."/>
            <person name="Partensky F."/>
            <person name="Poulain J."/>
            <person name="Rensing S.A."/>
            <person name="Rousvoal S."/>
            <person name="Samson G."/>
            <person name="Symeonidi A."/>
            <person name="Weissenbach J."/>
            <person name="Zambounis A."/>
            <person name="Wincker P."/>
            <person name="Boyen C."/>
        </authorList>
    </citation>
    <scope>NUCLEOTIDE SEQUENCE [LARGE SCALE GENOMIC DNA]</scope>
    <source>
        <strain evidence="3">cv. Stackhouse</strain>
    </source>
</reference>
<dbReference type="PhylomeDB" id="S0F2X9"/>
<dbReference type="AlphaFoldDB" id="S0F2X9"/>
<dbReference type="Gramene" id="CDF77511">
    <property type="protein sequence ID" value="CDF77511"/>
    <property type="gene ID" value="CHC_T00001621001"/>
</dbReference>
<dbReference type="GO" id="GO:0004672">
    <property type="term" value="F:protein kinase activity"/>
    <property type="evidence" value="ECO:0007669"/>
    <property type="project" value="InterPro"/>
</dbReference>
<name>S0F2X9_CHOCR</name>
<dbReference type="PROSITE" id="PS50011">
    <property type="entry name" value="PROTEIN_KINASE_DOM"/>
    <property type="match status" value="1"/>
</dbReference>
<proteinExistence type="predicted"/>
<dbReference type="KEGG" id="ccp:CHC_T00001621001"/>
<dbReference type="Gene3D" id="1.10.510.10">
    <property type="entry name" value="Transferase(Phosphotransferase) domain 1"/>
    <property type="match status" value="1"/>
</dbReference>
<sequence>MLKRYTTHRYYINLLGSTEKDEEHLMPDDMSARLDMIDLEKLKESAGRHMFKDIFPKFDPGHFTAASLEPSEGIFLKKPPLVVPFPEYLEELKMVKDDFLVEARACEVLRHSPHPNIAKFLGCRVQGNRITGFFYERCVDFMGLRQPVNVEKFIDDVRKGIEHLHSLGYCHNDICPFNIFVKKDGTATIIDFDSCRPVGETLTKRGNGGFFDKEADAASKVNPVSAFEHDWYGLRKTKEWLIEWNKQVSRKQNSG</sequence>
<evidence type="ECO:0000313" key="3">
    <source>
        <dbReference type="Proteomes" id="UP000012073"/>
    </source>
</evidence>
<dbReference type="RefSeq" id="XP_005712550.1">
    <property type="nucleotide sequence ID" value="XM_005712493.1"/>
</dbReference>
<keyword evidence="3" id="KW-1185">Reference proteome</keyword>
<dbReference type="InterPro" id="IPR011009">
    <property type="entry name" value="Kinase-like_dom_sf"/>
</dbReference>
<dbReference type="Proteomes" id="UP000012073">
    <property type="component" value="Unassembled WGS sequence"/>
</dbReference>
<dbReference type="GeneID" id="17320264"/>
<protein>
    <recommendedName>
        <fullName evidence="1">Protein kinase domain-containing protein</fullName>
    </recommendedName>
</protein>
<dbReference type="GO" id="GO:0005524">
    <property type="term" value="F:ATP binding"/>
    <property type="evidence" value="ECO:0007669"/>
    <property type="project" value="InterPro"/>
</dbReference>
<feature type="domain" description="Protein kinase" evidence="1">
    <location>
        <begin position="1"/>
        <end position="255"/>
    </location>
</feature>